<dbReference type="RefSeq" id="WP_071314423.1">
    <property type="nucleotide sequence ID" value="NZ_MLQQ01000044.1"/>
</dbReference>
<gene>
    <name evidence="1" type="ORF">BKP35_16200</name>
</gene>
<evidence type="ECO:0000313" key="1">
    <source>
        <dbReference type="EMBL" id="OIJ09398.1"/>
    </source>
</evidence>
<comment type="caution">
    <text evidence="1">The sequence shown here is derived from an EMBL/GenBank/DDBJ whole genome shotgun (WGS) entry which is preliminary data.</text>
</comment>
<evidence type="ECO:0000313" key="2">
    <source>
        <dbReference type="Proteomes" id="UP000180098"/>
    </source>
</evidence>
<dbReference type="Proteomes" id="UP000180098">
    <property type="component" value="Unassembled WGS sequence"/>
</dbReference>
<dbReference type="EMBL" id="MLQQ01000044">
    <property type="protein sequence ID" value="OIJ09398.1"/>
    <property type="molecule type" value="Genomic_DNA"/>
</dbReference>
<proteinExistence type="predicted"/>
<name>A0A1S2LA75_9BACI</name>
<sequence length="319" mass="37453">MYLTLLQAANELDRTERQVRYLVKTGIILPINQDTYKRDGGYRFSQDEVERIKEMLKPEGISLRKAAEIVGVTPQYLNSLALKGEIDSDLVLIGNKKERRFKKEECIKFRSQLKVRTHSSVAQFGDKLHLYNHNLRLFDLFSYKDELIRVVKTEPIVFLKTDGTLIHPCFEEFVQWSSSWPEKPYRTKKGFVSFRLPIPRNPEHLTYNILFNLIEELGVKNVQVFEQNDGDYFIRCRQGKISLQQECFNLLKRYLVEGEINKISDDIVELQSSMISQYIHLPRELYTEIEKLASEHSVSIQEQLNEIIVRGVKSFRSDR</sequence>
<dbReference type="AlphaFoldDB" id="A0A1S2LA75"/>
<protein>
    <submittedName>
        <fullName evidence="1">Uncharacterized protein</fullName>
    </submittedName>
</protein>
<keyword evidence="2" id="KW-1185">Reference proteome</keyword>
<reference evidence="1 2" key="1">
    <citation type="submission" date="2016-10" db="EMBL/GenBank/DDBJ databases">
        <title>Draft genome sequences of four alkaliphilic bacteria belonging to the Anaerobacillus genus.</title>
        <authorList>
            <person name="Bassil N.M."/>
            <person name="Lloyd J.R."/>
        </authorList>
    </citation>
    <scope>NUCLEOTIDE SEQUENCE [LARGE SCALE GENOMIC DNA]</scope>
    <source>
        <strain evidence="1 2">DSM 15340</strain>
    </source>
</reference>
<organism evidence="1 2">
    <name type="scientific">Anaerobacillus arseniciselenatis</name>
    <dbReference type="NCBI Taxonomy" id="85682"/>
    <lineage>
        <taxon>Bacteria</taxon>
        <taxon>Bacillati</taxon>
        <taxon>Bacillota</taxon>
        <taxon>Bacilli</taxon>
        <taxon>Bacillales</taxon>
        <taxon>Bacillaceae</taxon>
        <taxon>Anaerobacillus</taxon>
    </lineage>
</organism>
<dbReference type="OrthoDB" id="1798833at2"/>
<accession>A0A1S2LA75</accession>